<evidence type="ECO:0000259" key="7">
    <source>
        <dbReference type="PROSITE" id="PS50011"/>
    </source>
</evidence>
<dbReference type="InterPro" id="IPR000719">
    <property type="entry name" value="Prot_kinase_dom"/>
</dbReference>
<feature type="region of interest" description="Disordered" evidence="5">
    <location>
        <begin position="608"/>
        <end position="636"/>
    </location>
</feature>
<dbReference type="Proteomes" id="UP000281192">
    <property type="component" value="Chromosome"/>
</dbReference>
<dbReference type="PANTHER" id="PTHR43289:SF34">
    <property type="entry name" value="SERINE_THREONINE-PROTEIN KINASE YBDM-RELATED"/>
    <property type="match status" value="1"/>
</dbReference>
<dbReference type="GO" id="GO:0005524">
    <property type="term" value="F:ATP binding"/>
    <property type="evidence" value="ECO:0007669"/>
    <property type="project" value="UniProtKB-KW"/>
</dbReference>
<feature type="transmembrane region" description="Helical" evidence="6">
    <location>
        <begin position="321"/>
        <end position="343"/>
    </location>
</feature>
<evidence type="ECO:0000256" key="6">
    <source>
        <dbReference type="SAM" id="Phobius"/>
    </source>
</evidence>
<evidence type="ECO:0000313" key="11">
    <source>
        <dbReference type="Proteomes" id="UP000281192"/>
    </source>
</evidence>
<name>A0A2N5CZE7_9CAUL</name>
<dbReference type="PROSITE" id="PS00109">
    <property type="entry name" value="PROTEIN_KINASE_TYR"/>
    <property type="match status" value="1"/>
</dbReference>
<feature type="domain" description="Protein kinase" evidence="7">
    <location>
        <begin position="11"/>
        <end position="271"/>
    </location>
</feature>
<dbReference type="Pfam" id="PF00069">
    <property type="entry name" value="Pkinase"/>
    <property type="match status" value="1"/>
</dbReference>
<dbReference type="EMBL" id="CP026100">
    <property type="protein sequence ID" value="AYV45131.1"/>
    <property type="molecule type" value="Genomic_DNA"/>
</dbReference>
<dbReference type="EMBL" id="PJRQ01000008">
    <property type="protein sequence ID" value="PLR19189.1"/>
    <property type="molecule type" value="Genomic_DNA"/>
</dbReference>
<dbReference type="OrthoDB" id="9801841at2"/>
<keyword evidence="6" id="KW-1133">Transmembrane helix</keyword>
<dbReference type="AlphaFoldDB" id="A0A2N5CZE7"/>
<keyword evidence="6" id="KW-0472">Membrane</keyword>
<dbReference type="CDD" id="cd14014">
    <property type="entry name" value="STKc_PknB_like"/>
    <property type="match status" value="1"/>
</dbReference>
<evidence type="ECO:0000256" key="1">
    <source>
        <dbReference type="ARBA" id="ARBA00022679"/>
    </source>
</evidence>
<evidence type="ECO:0000313" key="10">
    <source>
        <dbReference type="Proteomes" id="UP000234483"/>
    </source>
</evidence>
<keyword evidence="6" id="KW-0812">Transmembrane</keyword>
<organism evidence="9 10">
    <name type="scientific">Caulobacter flavus</name>
    <dbReference type="NCBI Taxonomy" id="1679497"/>
    <lineage>
        <taxon>Bacteria</taxon>
        <taxon>Pseudomonadati</taxon>
        <taxon>Pseudomonadota</taxon>
        <taxon>Alphaproteobacteria</taxon>
        <taxon>Caulobacterales</taxon>
        <taxon>Caulobacteraceae</taxon>
        <taxon>Caulobacter</taxon>
    </lineage>
</organism>
<proteinExistence type="predicted"/>
<dbReference type="KEGG" id="cfh:C1707_02120"/>
<feature type="compositionally biased region" description="Low complexity" evidence="5">
    <location>
        <begin position="622"/>
        <end position="634"/>
    </location>
</feature>
<evidence type="ECO:0000256" key="3">
    <source>
        <dbReference type="ARBA" id="ARBA00022777"/>
    </source>
</evidence>
<keyword evidence="1" id="KW-0808">Transferase</keyword>
<evidence type="ECO:0000256" key="2">
    <source>
        <dbReference type="ARBA" id="ARBA00022741"/>
    </source>
</evidence>
<dbReference type="PROSITE" id="PS50011">
    <property type="entry name" value="PROTEIN_KINASE_DOM"/>
    <property type="match status" value="1"/>
</dbReference>
<evidence type="ECO:0000256" key="5">
    <source>
        <dbReference type="SAM" id="MobiDB-lite"/>
    </source>
</evidence>
<dbReference type="RefSeq" id="WP_101711747.1">
    <property type="nucleotide sequence ID" value="NZ_CP026100.1"/>
</dbReference>
<keyword evidence="3" id="KW-0418">Kinase</keyword>
<accession>A0A2N5CZE7</accession>
<sequence>MKIGAVLNGAYKVSRFIKRGGMGEIYEGINTLSSDRVAIKMMLAMHAEDKDVRSMFLREISILSTLSHPAIVGYRFATVDPSLGTLYCVTEFIDGPQLDDIMGDTKPTTEDIVVLVRRLAEGLAAAHEQKIFHRDLSPDNIMLPGGNLARAKIIDFGIAKATLGGADGTIYDGTFKGKFGYAAPEQLGDFGSDVGEWTDVYGLGLVALAFATGKPPLPFTNIAEAVDRRRAGVDVSRAPPELQPILRAMLAAEPAKRLRSMEAVLRELDKLGKPKGLGGADRLKVLTATAATTVAALARGLAARAVGLASAIRFDALPRPALVAGGAGLLLLVLVLGAMVMILDKQDPPPVQPPPREIVAPTPSESVAEVARKAAEGAMPQIDCSWLDITEATSNSGAVALTLSGAALDQVSVSNAIQTVTSEVVKPSVVSVDTSRLNIVTPAVCGVLNAFRIHRDVQPNNVLAMSSTQTVWERETRQPGCVPQTSFARPVIEVAADSDFTLLLLSEDGYIEQAIVDRNDAGSQTRRRSATLVPSGSAGDKFTFAGCRPEMGKQALVLVKGAGPFDLGIRPHTLALAPRDFGANFDKLAAANGWKVQMLWYGISDTKPDQVVPPDAMPPPRVASRPPSQPPSAQIEVADHAPPADSFVNRQPDISVAEPTDTAPGKKAPCQKYDTAWTYLGDMSLNACIRSAFSGQCSVHGARSGDVQLRRYNGNIQRKGVFGWSRVAKSDCPAS</sequence>
<keyword evidence="4" id="KW-0067">ATP-binding</keyword>
<evidence type="ECO:0000313" key="8">
    <source>
        <dbReference type="EMBL" id="AYV45131.1"/>
    </source>
</evidence>
<keyword evidence="11" id="KW-1185">Reference proteome</keyword>
<keyword evidence="2" id="KW-0547">Nucleotide-binding</keyword>
<dbReference type="Proteomes" id="UP000234483">
    <property type="component" value="Unassembled WGS sequence"/>
</dbReference>
<gene>
    <name evidence="8" type="ORF">C1707_02120</name>
    <name evidence="9" type="ORF">CFHF_04050</name>
</gene>
<reference evidence="9 10" key="1">
    <citation type="submission" date="2017-12" db="EMBL/GenBank/DDBJ databases">
        <title>The genome sequence of Caulobacter flavus CGMCC1 15093.</title>
        <authorList>
            <person name="Gao J."/>
            <person name="Mao X."/>
            <person name="Sun J."/>
        </authorList>
    </citation>
    <scope>NUCLEOTIDE SEQUENCE [LARGE SCALE GENOMIC DNA]</scope>
    <source>
        <strain evidence="9 10">CGMCC1 15093</strain>
    </source>
</reference>
<dbReference type="InterPro" id="IPR011009">
    <property type="entry name" value="Kinase-like_dom_sf"/>
</dbReference>
<dbReference type="PANTHER" id="PTHR43289">
    <property type="entry name" value="MITOGEN-ACTIVATED PROTEIN KINASE KINASE KINASE 20-RELATED"/>
    <property type="match status" value="1"/>
</dbReference>
<dbReference type="GO" id="GO:0004674">
    <property type="term" value="F:protein serine/threonine kinase activity"/>
    <property type="evidence" value="ECO:0007669"/>
    <property type="project" value="TreeGrafter"/>
</dbReference>
<dbReference type="SUPFAM" id="SSF56112">
    <property type="entry name" value="Protein kinase-like (PK-like)"/>
    <property type="match status" value="1"/>
</dbReference>
<evidence type="ECO:0000313" key="9">
    <source>
        <dbReference type="EMBL" id="PLR19189.1"/>
    </source>
</evidence>
<protein>
    <recommendedName>
        <fullName evidence="7">Protein kinase domain-containing protein</fullName>
    </recommendedName>
</protein>
<dbReference type="Gene3D" id="1.10.510.10">
    <property type="entry name" value="Transferase(Phosphotransferase) domain 1"/>
    <property type="match status" value="1"/>
</dbReference>
<dbReference type="InterPro" id="IPR008266">
    <property type="entry name" value="Tyr_kinase_AS"/>
</dbReference>
<evidence type="ECO:0000256" key="4">
    <source>
        <dbReference type="ARBA" id="ARBA00022840"/>
    </source>
</evidence>
<dbReference type="Gene3D" id="3.30.200.20">
    <property type="entry name" value="Phosphorylase Kinase, domain 1"/>
    <property type="match status" value="1"/>
</dbReference>
<reference evidence="8 11" key="2">
    <citation type="submission" date="2018-01" db="EMBL/GenBank/DDBJ databases">
        <title>Complete genome sequence of Caulobacter flavus RHGG3.</title>
        <authorList>
            <person name="Yang E."/>
        </authorList>
    </citation>
    <scope>NUCLEOTIDE SEQUENCE [LARGE SCALE GENOMIC DNA]</scope>
    <source>
        <strain evidence="8 11">RHGG3</strain>
    </source>
</reference>